<dbReference type="EMBL" id="JAGFNK010000275">
    <property type="protein sequence ID" value="KAI9454420.1"/>
    <property type="molecule type" value="Genomic_DNA"/>
</dbReference>
<gene>
    <name evidence="1" type="ORF">F5148DRAFT_428617</name>
</gene>
<organism evidence="1 2">
    <name type="scientific">Russula earlei</name>
    <dbReference type="NCBI Taxonomy" id="71964"/>
    <lineage>
        <taxon>Eukaryota</taxon>
        <taxon>Fungi</taxon>
        <taxon>Dikarya</taxon>
        <taxon>Basidiomycota</taxon>
        <taxon>Agaricomycotina</taxon>
        <taxon>Agaricomycetes</taxon>
        <taxon>Russulales</taxon>
        <taxon>Russulaceae</taxon>
        <taxon>Russula</taxon>
    </lineage>
</organism>
<accession>A0ACC0U007</accession>
<proteinExistence type="predicted"/>
<name>A0ACC0U007_9AGAM</name>
<dbReference type="Proteomes" id="UP001207468">
    <property type="component" value="Unassembled WGS sequence"/>
</dbReference>
<sequence>MRLEGTTMRRLLPERPSFSTPASRKRVIVVALRARETSSLPALLSQHATRGISHHLPFHSHAHTCHRHLQWRKPLHGYRKALALAMHKPTTPSTSVDNAMLPSAELTTQCDKADGTPETAAAEAAAMRCTTTRHDDRMEHAHVHTLPLSTTGWSTLTPPSPAFLPHAPACDDLERSIIPLFVARSSNLLGLSVASSLSSCTTEDLGTAAVMTTPHGHMAGNSTLDSLTGDSQNFMPLGGRFIVDCGWPQNSLLHGYIIAPIVRPVTSRLPSRHLPHVPRPRSQELAATDRHVPAQPPETTPRHLVSSGLTPSTYLDILSYACLSCRPFLSLGSSLVYKKHISNTGSDPLVPFFVCARADLTERMHANVVSFVPAGFQVTRMFLQSGILALDRPHCPISQASLHRDTAWPGHGDDAAPSPPTPVSAPRDMCLPLFFPFIFPLFYLSSSGGNDDVTVTAATSTRWP</sequence>
<reference evidence="1" key="1">
    <citation type="submission" date="2021-03" db="EMBL/GenBank/DDBJ databases">
        <title>Evolutionary priming and transition to the ectomycorrhizal habit in an iconic lineage of mushroom-forming fungi: is preadaptation a requirement?</title>
        <authorList>
            <consortium name="DOE Joint Genome Institute"/>
            <person name="Looney B.P."/>
            <person name="Miyauchi S."/>
            <person name="Morin E."/>
            <person name="Drula E."/>
            <person name="Courty P.E."/>
            <person name="Chicoki N."/>
            <person name="Fauchery L."/>
            <person name="Kohler A."/>
            <person name="Kuo A."/>
            <person name="LaButti K."/>
            <person name="Pangilinan J."/>
            <person name="Lipzen A."/>
            <person name="Riley R."/>
            <person name="Andreopoulos W."/>
            <person name="He G."/>
            <person name="Johnson J."/>
            <person name="Barry K.W."/>
            <person name="Grigoriev I.V."/>
            <person name="Nagy L."/>
            <person name="Hibbett D."/>
            <person name="Henrissat B."/>
            <person name="Matheny P.B."/>
            <person name="Labbe J."/>
            <person name="Martin A.F."/>
        </authorList>
    </citation>
    <scope>NUCLEOTIDE SEQUENCE</scope>
    <source>
        <strain evidence="1">BPL698</strain>
    </source>
</reference>
<keyword evidence="2" id="KW-1185">Reference proteome</keyword>
<protein>
    <submittedName>
        <fullName evidence="1">Uncharacterized protein</fullName>
    </submittedName>
</protein>
<comment type="caution">
    <text evidence="1">The sequence shown here is derived from an EMBL/GenBank/DDBJ whole genome shotgun (WGS) entry which is preliminary data.</text>
</comment>
<evidence type="ECO:0000313" key="2">
    <source>
        <dbReference type="Proteomes" id="UP001207468"/>
    </source>
</evidence>
<evidence type="ECO:0000313" key="1">
    <source>
        <dbReference type="EMBL" id="KAI9454420.1"/>
    </source>
</evidence>